<keyword evidence="2" id="KW-1185">Reference proteome</keyword>
<protein>
    <submittedName>
        <fullName evidence="1">Uncharacterized protein</fullName>
    </submittedName>
</protein>
<name>A0A830GVU7_9CREN</name>
<comment type="caution">
    <text evidence="1">The sequence shown here is derived from an EMBL/GenBank/DDBJ whole genome shotgun (WGS) entry which is preliminary data.</text>
</comment>
<proteinExistence type="predicted"/>
<evidence type="ECO:0000313" key="1">
    <source>
        <dbReference type="EMBL" id="GGP20247.1"/>
    </source>
</evidence>
<dbReference type="RefSeq" id="WP_188596115.1">
    <property type="nucleotide sequence ID" value="NZ_BMNL01000002.1"/>
</dbReference>
<reference evidence="1" key="2">
    <citation type="submission" date="2020-09" db="EMBL/GenBank/DDBJ databases">
        <authorList>
            <person name="Sun Q."/>
            <person name="Ohkuma M."/>
        </authorList>
    </citation>
    <scope>NUCLEOTIDE SEQUENCE</scope>
    <source>
        <strain evidence="1">JCM 10088</strain>
    </source>
</reference>
<evidence type="ECO:0000313" key="2">
    <source>
        <dbReference type="Proteomes" id="UP000610960"/>
    </source>
</evidence>
<dbReference type="OrthoDB" id="24198at2157"/>
<accession>A0A830GVU7</accession>
<dbReference type="AlphaFoldDB" id="A0A830GVU7"/>
<organism evidence="1 2">
    <name type="scientific">Thermocladium modestius</name>
    <dbReference type="NCBI Taxonomy" id="62609"/>
    <lineage>
        <taxon>Archaea</taxon>
        <taxon>Thermoproteota</taxon>
        <taxon>Thermoprotei</taxon>
        <taxon>Thermoproteales</taxon>
        <taxon>Thermoproteaceae</taxon>
        <taxon>Thermocladium</taxon>
    </lineage>
</organism>
<dbReference type="Proteomes" id="UP000610960">
    <property type="component" value="Unassembled WGS sequence"/>
</dbReference>
<gene>
    <name evidence="1" type="ORF">GCM10007981_07550</name>
</gene>
<reference evidence="1" key="1">
    <citation type="journal article" date="2014" name="Int. J. Syst. Evol. Microbiol.">
        <title>Complete genome sequence of Corynebacterium casei LMG S-19264T (=DSM 44701T), isolated from a smear-ripened cheese.</title>
        <authorList>
            <consortium name="US DOE Joint Genome Institute (JGI-PGF)"/>
            <person name="Walter F."/>
            <person name="Albersmeier A."/>
            <person name="Kalinowski J."/>
            <person name="Ruckert C."/>
        </authorList>
    </citation>
    <scope>NUCLEOTIDE SEQUENCE</scope>
    <source>
        <strain evidence="1">JCM 10088</strain>
    </source>
</reference>
<sequence length="135" mass="15315">MDPEEEYVILPLKVLQRLVKYSLAFCETRCPAGRDPGTCIYLSELSPALGLGNAPCYSDYGTYRREEFAKTVKAVESKYGMDHASLLKLRRSSVETEIDLMELEFALGVIKSMDEKEPIYLVRGEDLSIKNARRI</sequence>
<dbReference type="EMBL" id="BMNL01000002">
    <property type="protein sequence ID" value="GGP20247.1"/>
    <property type="molecule type" value="Genomic_DNA"/>
</dbReference>